<evidence type="ECO:0000259" key="1">
    <source>
        <dbReference type="Pfam" id="PF01464"/>
    </source>
</evidence>
<feature type="domain" description="Transglycosylase SLT" evidence="1">
    <location>
        <begin position="42"/>
        <end position="154"/>
    </location>
</feature>
<dbReference type="PANTHER" id="PTHR37423:SF5">
    <property type="entry name" value="SOLUBLE LYTIC MUREIN TRANSGLYCOSYLASE"/>
    <property type="match status" value="1"/>
</dbReference>
<protein>
    <submittedName>
        <fullName evidence="2">Soluble lytic murein transglycosylase</fullName>
    </submittedName>
</protein>
<dbReference type="SUPFAM" id="SSF53955">
    <property type="entry name" value="Lysozyme-like"/>
    <property type="match status" value="1"/>
</dbReference>
<gene>
    <name evidence="2" type="ORF">C8N24_4571</name>
</gene>
<name>A0A660KZG4_9ACTN</name>
<comment type="caution">
    <text evidence="2">The sequence shown here is derived from an EMBL/GenBank/DDBJ whole genome shotgun (WGS) entry which is preliminary data.</text>
</comment>
<dbReference type="CDD" id="cd16896">
    <property type="entry name" value="LT_Slt70-like"/>
    <property type="match status" value="1"/>
</dbReference>
<sequence>MWKRRLYLMLGFLVIGVAVMSLVKPADQVVREIQLPLRHEDIIRQQAADKGVDASLIAAVIYTESRFRNQTSPVGATGLMQLMPDTADYIAHKSGGTQFTQTDLATPQINIAYGTWYLRYLLDKYKGNTILTLAAYNGGEGKVDEWRAVAAARGEKFRVASHVPFKETRDYVTRVLSARKEYRAHHAAELGLN</sequence>
<dbReference type="Gene3D" id="1.10.530.10">
    <property type="match status" value="1"/>
</dbReference>
<dbReference type="AlphaFoldDB" id="A0A660KZG4"/>
<evidence type="ECO:0000313" key="2">
    <source>
        <dbReference type="EMBL" id="RKQ86558.1"/>
    </source>
</evidence>
<reference evidence="2 3" key="1">
    <citation type="submission" date="2018-10" db="EMBL/GenBank/DDBJ databases">
        <title>Genomic Encyclopedia of Archaeal and Bacterial Type Strains, Phase II (KMG-II): from individual species to whole genera.</title>
        <authorList>
            <person name="Goeker M."/>
        </authorList>
    </citation>
    <scope>NUCLEOTIDE SEQUENCE [LARGE SCALE GENOMIC DNA]</scope>
    <source>
        <strain evidence="2 3">DSM 14954</strain>
    </source>
</reference>
<proteinExistence type="predicted"/>
<dbReference type="EMBL" id="RBIL01000002">
    <property type="protein sequence ID" value="RKQ86558.1"/>
    <property type="molecule type" value="Genomic_DNA"/>
</dbReference>
<accession>A0A660KZG4</accession>
<dbReference type="PANTHER" id="PTHR37423">
    <property type="entry name" value="SOLUBLE LYTIC MUREIN TRANSGLYCOSYLASE-RELATED"/>
    <property type="match status" value="1"/>
</dbReference>
<dbReference type="InterPro" id="IPR023346">
    <property type="entry name" value="Lysozyme-like_dom_sf"/>
</dbReference>
<organism evidence="2 3">
    <name type="scientific">Solirubrobacter pauli</name>
    <dbReference type="NCBI Taxonomy" id="166793"/>
    <lineage>
        <taxon>Bacteria</taxon>
        <taxon>Bacillati</taxon>
        <taxon>Actinomycetota</taxon>
        <taxon>Thermoleophilia</taxon>
        <taxon>Solirubrobacterales</taxon>
        <taxon>Solirubrobacteraceae</taxon>
        <taxon>Solirubrobacter</taxon>
    </lineage>
</organism>
<dbReference type="Proteomes" id="UP000278962">
    <property type="component" value="Unassembled WGS sequence"/>
</dbReference>
<dbReference type="Pfam" id="PF01464">
    <property type="entry name" value="SLT"/>
    <property type="match status" value="1"/>
</dbReference>
<keyword evidence="3" id="KW-1185">Reference proteome</keyword>
<evidence type="ECO:0000313" key="3">
    <source>
        <dbReference type="Proteomes" id="UP000278962"/>
    </source>
</evidence>
<dbReference type="InterPro" id="IPR008258">
    <property type="entry name" value="Transglycosylase_SLT_dom_1"/>
</dbReference>